<dbReference type="GO" id="GO:0043565">
    <property type="term" value="F:sequence-specific DNA binding"/>
    <property type="evidence" value="ECO:0007669"/>
    <property type="project" value="InterPro"/>
</dbReference>
<dbReference type="PROSITE" id="PS50061">
    <property type="entry name" value="ETS_DOMAIN_3"/>
    <property type="match status" value="1"/>
</dbReference>
<organism evidence="6 7">
    <name type="scientific">Myripristis murdjan</name>
    <name type="common">pinecone soldierfish</name>
    <dbReference type="NCBI Taxonomy" id="586833"/>
    <lineage>
        <taxon>Eukaryota</taxon>
        <taxon>Metazoa</taxon>
        <taxon>Chordata</taxon>
        <taxon>Craniata</taxon>
        <taxon>Vertebrata</taxon>
        <taxon>Euteleostomi</taxon>
        <taxon>Actinopterygii</taxon>
        <taxon>Neopterygii</taxon>
        <taxon>Teleostei</taxon>
        <taxon>Neoteleostei</taxon>
        <taxon>Acanthomorphata</taxon>
        <taxon>Holocentriformes</taxon>
        <taxon>Holocentridae</taxon>
        <taxon>Myripristis</taxon>
    </lineage>
</organism>
<accession>A0A667ZKH3</accession>
<name>A0A667ZKH3_9TELE</name>
<dbReference type="PRINTS" id="PR00454">
    <property type="entry name" value="ETSDOMAIN"/>
</dbReference>
<reference evidence="6" key="3">
    <citation type="submission" date="2025-09" db="UniProtKB">
        <authorList>
            <consortium name="Ensembl"/>
        </authorList>
    </citation>
    <scope>IDENTIFICATION</scope>
</reference>
<feature type="domain" description="ETS" evidence="5">
    <location>
        <begin position="170"/>
        <end position="253"/>
    </location>
</feature>
<dbReference type="InterPro" id="IPR036390">
    <property type="entry name" value="WH_DNA-bd_sf"/>
</dbReference>
<dbReference type="SMART" id="SM00413">
    <property type="entry name" value="ETS"/>
    <property type="match status" value="1"/>
</dbReference>
<dbReference type="PANTHER" id="PTHR11849:SF16">
    <property type="entry name" value="TRANSCRIPTION FACTOR PU.1"/>
    <property type="match status" value="1"/>
</dbReference>
<proteinExistence type="inferred from homology"/>
<dbReference type="GeneTree" id="ENSGT00940000159754"/>
<feature type="region of interest" description="Disordered" evidence="4">
    <location>
        <begin position="128"/>
        <end position="164"/>
    </location>
</feature>
<dbReference type="Ensembl" id="ENSMMDT00005040004.1">
    <property type="protein sequence ID" value="ENSMMDP00005039193.1"/>
    <property type="gene ID" value="ENSMMDG00005018166.1"/>
</dbReference>
<dbReference type="PANTHER" id="PTHR11849">
    <property type="entry name" value="ETS"/>
    <property type="match status" value="1"/>
</dbReference>
<evidence type="ECO:0000313" key="7">
    <source>
        <dbReference type="Proteomes" id="UP000472263"/>
    </source>
</evidence>
<keyword evidence="3" id="KW-0539">Nucleus</keyword>
<evidence type="ECO:0000256" key="4">
    <source>
        <dbReference type="SAM" id="MobiDB-lite"/>
    </source>
</evidence>
<evidence type="ECO:0000256" key="1">
    <source>
        <dbReference type="ARBA" id="ARBA00005562"/>
    </source>
</evidence>
<comment type="subcellular location">
    <subcellularLocation>
        <location evidence="3">Nucleus</location>
    </subcellularLocation>
</comment>
<dbReference type="GO" id="GO:0005634">
    <property type="term" value="C:nucleus"/>
    <property type="evidence" value="ECO:0007669"/>
    <property type="project" value="UniProtKB-SubCell"/>
</dbReference>
<dbReference type="AlphaFoldDB" id="A0A667ZKH3"/>
<dbReference type="InParanoid" id="A0A667ZKH3"/>
<dbReference type="InterPro" id="IPR000418">
    <property type="entry name" value="Ets_dom"/>
</dbReference>
<reference evidence="6" key="2">
    <citation type="submission" date="2025-08" db="UniProtKB">
        <authorList>
            <consortium name="Ensembl"/>
        </authorList>
    </citation>
    <scope>IDENTIFICATION</scope>
</reference>
<reference evidence="6" key="1">
    <citation type="submission" date="2019-06" db="EMBL/GenBank/DDBJ databases">
        <authorList>
            <consortium name="Wellcome Sanger Institute Data Sharing"/>
        </authorList>
    </citation>
    <scope>NUCLEOTIDE SEQUENCE [LARGE SCALE GENOMIC DNA]</scope>
</reference>
<comment type="similarity">
    <text evidence="1 3">Belongs to the ETS family.</text>
</comment>
<evidence type="ECO:0000259" key="5">
    <source>
        <dbReference type="PROSITE" id="PS50061"/>
    </source>
</evidence>
<dbReference type="PROSITE" id="PS00346">
    <property type="entry name" value="ETS_DOMAIN_2"/>
    <property type="match status" value="1"/>
</dbReference>
<dbReference type="Proteomes" id="UP000472263">
    <property type="component" value="Chromosome 6"/>
</dbReference>
<dbReference type="InterPro" id="IPR036388">
    <property type="entry name" value="WH-like_DNA-bd_sf"/>
</dbReference>
<evidence type="ECO:0000256" key="3">
    <source>
        <dbReference type="RuleBase" id="RU004019"/>
    </source>
</evidence>
<dbReference type="GO" id="GO:0030154">
    <property type="term" value="P:cell differentiation"/>
    <property type="evidence" value="ECO:0007669"/>
    <property type="project" value="TreeGrafter"/>
</dbReference>
<dbReference type="FunFam" id="1.10.10.10:FF:000191">
    <property type="entry name" value="Transcription factor PU.1"/>
    <property type="match status" value="1"/>
</dbReference>
<dbReference type="Gene3D" id="1.10.10.10">
    <property type="entry name" value="Winged helix-like DNA-binding domain superfamily/Winged helix DNA-binding domain"/>
    <property type="match status" value="1"/>
</dbReference>
<sequence length="270" mass="31454">IQPFSLSIITSHFFFPNASQEIIPNEPDIYRPPAELYSYLSNVGEVYEDHRWSYHSDRVQTDFENSPANHFTELQCVSPPQLLQPFRYSSEPLSLHPDPVLGPLSVSPQIPYYTPTLCYQYQPSASPLQYRSEEEQRGQSPPLEVSEGEDEYEGHNPSSLRRDTSNKRKMRLYQFLLDLLRNGDMSDSIWWVDQDKGIFQFSTKHKEALASHWGVQKGNRKKMTYQKMARALRNYGKTGEIKKVKKKLTYQFSGEVLRKLYSDSGRQYSH</sequence>
<gene>
    <name evidence="6" type="primary">SPI1</name>
</gene>
<dbReference type="PROSITE" id="PS00345">
    <property type="entry name" value="ETS_DOMAIN_1"/>
    <property type="match status" value="1"/>
</dbReference>
<dbReference type="InterPro" id="IPR046328">
    <property type="entry name" value="ETS_fam"/>
</dbReference>
<dbReference type="SUPFAM" id="SSF46785">
    <property type="entry name" value="Winged helix' DNA-binding domain"/>
    <property type="match status" value="1"/>
</dbReference>
<evidence type="ECO:0000313" key="6">
    <source>
        <dbReference type="Ensembl" id="ENSMMDP00005039193.1"/>
    </source>
</evidence>
<dbReference type="GO" id="GO:0000981">
    <property type="term" value="F:DNA-binding transcription factor activity, RNA polymerase II-specific"/>
    <property type="evidence" value="ECO:0007669"/>
    <property type="project" value="TreeGrafter"/>
</dbReference>
<keyword evidence="2 3" id="KW-0238">DNA-binding</keyword>
<protein>
    <submittedName>
        <fullName evidence="6">Spi-1 proto-onco</fullName>
    </submittedName>
</protein>
<evidence type="ECO:0000256" key="2">
    <source>
        <dbReference type="ARBA" id="ARBA00023125"/>
    </source>
</evidence>
<keyword evidence="7" id="KW-1185">Reference proteome</keyword>
<dbReference type="Pfam" id="PF00178">
    <property type="entry name" value="Ets"/>
    <property type="match status" value="1"/>
</dbReference>